<gene>
    <name evidence="2" type="ORF">IQ19_02464</name>
</gene>
<sequence>MTPAGREGAGDPAGVKRRGGSRSSPRKASDCSGNQRASLKVQKQQSIRKSQSEKEKRSKGVDNMEKKGCVKCESRDAGQKEVAMTGSGLSKMLDIQHNRFLVVYCKNCGYSEFYNKSSSTAGNVLDFFFGG</sequence>
<dbReference type="AlphaFoldDB" id="A0A562JTW3"/>
<dbReference type="Pfam" id="PF09855">
    <property type="entry name" value="Zn_ribbon_13"/>
    <property type="match status" value="1"/>
</dbReference>
<evidence type="ECO:0000313" key="2">
    <source>
        <dbReference type="EMBL" id="TWH86443.1"/>
    </source>
</evidence>
<accession>A0A562JTW3</accession>
<evidence type="ECO:0000256" key="1">
    <source>
        <dbReference type="SAM" id="MobiDB-lite"/>
    </source>
</evidence>
<keyword evidence="3" id="KW-1185">Reference proteome</keyword>
<feature type="region of interest" description="Disordered" evidence="1">
    <location>
        <begin position="1"/>
        <end position="66"/>
    </location>
</feature>
<comment type="caution">
    <text evidence="2">The sequence shown here is derived from an EMBL/GenBank/DDBJ whole genome shotgun (WGS) entry which is preliminary data.</text>
</comment>
<dbReference type="EMBL" id="VLKI01000006">
    <property type="protein sequence ID" value="TWH86443.1"/>
    <property type="molecule type" value="Genomic_DNA"/>
</dbReference>
<proteinExistence type="predicted"/>
<organism evidence="2 3">
    <name type="scientific">Cytobacillus oceanisediminis</name>
    <dbReference type="NCBI Taxonomy" id="665099"/>
    <lineage>
        <taxon>Bacteria</taxon>
        <taxon>Bacillati</taxon>
        <taxon>Bacillota</taxon>
        <taxon>Bacilli</taxon>
        <taxon>Bacillales</taxon>
        <taxon>Bacillaceae</taxon>
        <taxon>Cytobacillus</taxon>
    </lineage>
</organism>
<feature type="compositionally biased region" description="Basic and acidic residues" evidence="1">
    <location>
        <begin position="50"/>
        <end position="66"/>
    </location>
</feature>
<reference evidence="2 3" key="1">
    <citation type="journal article" date="2015" name="Stand. Genomic Sci.">
        <title>Genomic Encyclopedia of Bacterial and Archaeal Type Strains, Phase III: the genomes of soil and plant-associated and newly described type strains.</title>
        <authorList>
            <person name="Whitman W.B."/>
            <person name="Woyke T."/>
            <person name="Klenk H.P."/>
            <person name="Zhou Y."/>
            <person name="Lilburn T.G."/>
            <person name="Beck B.J."/>
            <person name="De Vos P."/>
            <person name="Vandamme P."/>
            <person name="Eisen J.A."/>
            <person name="Garrity G."/>
            <person name="Hugenholtz P."/>
            <person name="Kyrpides N.C."/>
        </authorList>
    </citation>
    <scope>NUCLEOTIDE SEQUENCE [LARGE SCALE GENOMIC DNA]</scope>
    <source>
        <strain evidence="2 3">CGMCC 1.10115</strain>
    </source>
</reference>
<name>A0A562JTW3_9BACI</name>
<evidence type="ECO:0000313" key="3">
    <source>
        <dbReference type="Proteomes" id="UP000318667"/>
    </source>
</evidence>
<dbReference type="Proteomes" id="UP000318667">
    <property type="component" value="Unassembled WGS sequence"/>
</dbReference>
<protein>
    <submittedName>
        <fullName evidence="2">Putative nucleic-acid-binding Zn-ribbon protein</fullName>
    </submittedName>
</protein>
<dbReference type="InterPro" id="IPR018652">
    <property type="entry name" value="DUF2082_NA-bd_Znr"/>
</dbReference>